<proteinExistence type="inferred from homology"/>
<reference evidence="2 3" key="1">
    <citation type="submission" date="2019-10" db="EMBL/GenBank/DDBJ databases">
        <title>Draft Genome Sequence of Cytophagaceae sp. SJW1-29.</title>
        <authorList>
            <person name="Choi A."/>
        </authorList>
    </citation>
    <scope>NUCLEOTIDE SEQUENCE [LARGE SCALE GENOMIC DNA]</scope>
    <source>
        <strain evidence="2 3">SJW1-29</strain>
    </source>
</reference>
<sequence length="520" mass="59001">MEFAVDQALKIYSGGLGFLAGSHMKSAYALNQNLIGIAMLWKHGYYDQERNVDNSMKPEFREKFYHFLVDTQTRVSIDIAGKPVWVHAYYLPPDVFDTAPMFLLTTDTEGNDAEARSISYNLYAANNATKVAQCMVLGIGGTKMLDALQYEPEVYHFNEAHALSGAFYLYQKYKTAAQLKKRLVFTTHTPEEAGNEKHNIHFLESLGFFAGVPLATVRKITGHKDDTFNHSLAALRLARKANGVSKLHGEVARQMWGGYDKICAIDHITNAQNQAYWTDETLEKARTQSDTKTIMARKEVLKKELFKTVANQCGKLFDPKVLTIVWARRFAGYKRADMLTWDRERFHKLMTNEKYPVQIIWAGKPYPKDMGAINTFNGLVYLSNLYSNMAVLTGYELALSKLLKDGSDAWLNNPVVTREASGTSGMTAAMNASLNLSTYDGWICEFARDGENSFIVPVAKEGDINKQDMDNLFELIETQVLPTYYDRPEEWQNMVLTSMNDVNAFFGSDRMATEYYEKLY</sequence>
<evidence type="ECO:0000256" key="1">
    <source>
        <dbReference type="ARBA" id="ARBA00006047"/>
    </source>
</evidence>
<comment type="similarity">
    <text evidence="1">Belongs to the glycogen phosphorylase family.</text>
</comment>
<dbReference type="GO" id="GO:0008184">
    <property type="term" value="F:glycogen phosphorylase activity"/>
    <property type="evidence" value="ECO:0007669"/>
    <property type="project" value="InterPro"/>
</dbReference>
<dbReference type="Gene3D" id="3.40.50.2000">
    <property type="entry name" value="Glycogen Phosphorylase B"/>
    <property type="match status" value="2"/>
</dbReference>
<dbReference type="InterPro" id="IPR011834">
    <property type="entry name" value="Agluc_phsphrylas"/>
</dbReference>
<dbReference type="GO" id="GO:0030170">
    <property type="term" value="F:pyridoxal phosphate binding"/>
    <property type="evidence" value="ECO:0007669"/>
    <property type="project" value="InterPro"/>
</dbReference>
<organism evidence="2 3">
    <name type="scientific">Salmonirosea aquatica</name>
    <dbReference type="NCBI Taxonomy" id="2654236"/>
    <lineage>
        <taxon>Bacteria</taxon>
        <taxon>Pseudomonadati</taxon>
        <taxon>Bacteroidota</taxon>
        <taxon>Cytophagia</taxon>
        <taxon>Cytophagales</taxon>
        <taxon>Spirosomataceae</taxon>
        <taxon>Salmonirosea</taxon>
    </lineage>
</organism>
<dbReference type="GO" id="GO:0005975">
    <property type="term" value="P:carbohydrate metabolic process"/>
    <property type="evidence" value="ECO:0007669"/>
    <property type="project" value="InterPro"/>
</dbReference>
<name>A0A7C9FC38_9BACT</name>
<evidence type="ECO:0000313" key="2">
    <source>
        <dbReference type="EMBL" id="MPR33270.1"/>
    </source>
</evidence>
<comment type="caution">
    <text evidence="2">The sequence shown here is derived from an EMBL/GenBank/DDBJ whole genome shotgun (WGS) entry which is preliminary data.</text>
</comment>
<keyword evidence="3" id="KW-1185">Reference proteome</keyword>
<dbReference type="NCBIfam" id="TIGR02094">
    <property type="entry name" value="more_P_ylases"/>
    <property type="match status" value="1"/>
</dbReference>
<dbReference type="InterPro" id="IPR000811">
    <property type="entry name" value="Glyco_trans_35"/>
</dbReference>
<dbReference type="InterPro" id="IPR052182">
    <property type="entry name" value="Glycogen/Maltodextrin_Phosph"/>
</dbReference>
<evidence type="ECO:0000313" key="3">
    <source>
        <dbReference type="Proteomes" id="UP000479293"/>
    </source>
</evidence>
<protein>
    <submittedName>
        <fullName evidence="2">Alpha-glucan family phosphorylase</fullName>
    </submittedName>
</protein>
<dbReference type="Pfam" id="PF00343">
    <property type="entry name" value="Phosphorylase"/>
    <property type="match status" value="1"/>
</dbReference>
<dbReference type="AlphaFoldDB" id="A0A7C9FC38"/>
<dbReference type="Proteomes" id="UP000479293">
    <property type="component" value="Unassembled WGS sequence"/>
</dbReference>
<dbReference type="PANTHER" id="PTHR42655">
    <property type="entry name" value="GLYCOGEN PHOSPHORYLASE"/>
    <property type="match status" value="1"/>
</dbReference>
<gene>
    <name evidence="2" type="primary">glgP</name>
    <name evidence="2" type="ORF">GBK04_07830</name>
</gene>
<dbReference type="EMBL" id="WHLY01000002">
    <property type="protein sequence ID" value="MPR33270.1"/>
    <property type="molecule type" value="Genomic_DNA"/>
</dbReference>
<accession>A0A7C9FC38</accession>
<dbReference type="SUPFAM" id="SSF53756">
    <property type="entry name" value="UDP-Glycosyltransferase/glycogen phosphorylase"/>
    <property type="match status" value="1"/>
</dbReference>
<dbReference type="PANTHER" id="PTHR42655:SF1">
    <property type="entry name" value="GLYCOGEN PHOSPHORYLASE"/>
    <property type="match status" value="1"/>
</dbReference>